<dbReference type="EMBL" id="CP163441">
    <property type="protein sequence ID" value="XDQ45174.1"/>
    <property type="molecule type" value="Genomic_DNA"/>
</dbReference>
<reference evidence="1" key="1">
    <citation type="submission" date="2024-07" db="EMBL/GenBank/DDBJ databases">
        <authorList>
            <person name="Yu S.T."/>
        </authorList>
    </citation>
    <scope>NUCLEOTIDE SEQUENCE</scope>
    <source>
        <strain evidence="1">R39</strain>
    </source>
</reference>
<sequence length="169" mass="18366">MPDQRCPDEYRLDECRPDECSLDERCLDQEHIYTGAAPAGPGDRPQAQVVLGGRPVFRTDRRKPPLLVLTAAQARRVAGFLEHADFEALWDFALGGLPPRCGGMTPKPGTPRALALAHRELRAFYAHTAECGDAVVKWRSEACARSVPGGRGAAARRRVWVSGGGHVAV</sequence>
<dbReference type="AlphaFoldDB" id="A0AB39QRB0"/>
<gene>
    <name evidence="1" type="ORF">AB5J52_24585</name>
</gene>
<protein>
    <submittedName>
        <fullName evidence="1">Uncharacterized protein</fullName>
    </submittedName>
</protein>
<accession>A0AB39QRB0</accession>
<name>A0AB39QRB0_9ACTN</name>
<proteinExistence type="predicted"/>
<dbReference type="SUPFAM" id="SSF111069">
    <property type="entry name" value="Hypothetical protein yfbM"/>
    <property type="match status" value="1"/>
</dbReference>
<dbReference type="InterPro" id="IPR035944">
    <property type="entry name" value="YfbM-like_sf"/>
</dbReference>
<evidence type="ECO:0000313" key="1">
    <source>
        <dbReference type="EMBL" id="XDQ45174.1"/>
    </source>
</evidence>
<dbReference type="RefSeq" id="WP_369223899.1">
    <property type="nucleotide sequence ID" value="NZ_CP163441.1"/>
</dbReference>
<organism evidence="1">
    <name type="scientific">Streptomyces sp. R39</name>
    <dbReference type="NCBI Taxonomy" id="3238631"/>
    <lineage>
        <taxon>Bacteria</taxon>
        <taxon>Bacillati</taxon>
        <taxon>Actinomycetota</taxon>
        <taxon>Actinomycetes</taxon>
        <taxon>Kitasatosporales</taxon>
        <taxon>Streptomycetaceae</taxon>
        <taxon>Streptomyces</taxon>
    </lineage>
</organism>